<protein>
    <submittedName>
        <fullName evidence="1">Transposase</fullName>
    </submittedName>
</protein>
<dbReference type="EMBL" id="CP146203">
    <property type="protein sequence ID" value="XBH23009.1"/>
    <property type="molecule type" value="Genomic_DNA"/>
</dbReference>
<reference evidence="1" key="1">
    <citation type="submission" date="2024-02" db="EMBL/GenBank/DDBJ databases">
        <title>Tomenella chthoni gen. nov. sp. nov., a member of the family Jonesiaceae isolated from bat guano.</title>
        <authorList>
            <person name="Miller S.L."/>
            <person name="King J."/>
            <person name="Sankaranarayanan K."/>
            <person name="Lawson P.A."/>
        </authorList>
    </citation>
    <scope>NUCLEOTIDE SEQUENCE</scope>
    <source>
        <strain evidence="1">BS-20</strain>
    </source>
</reference>
<dbReference type="Pfam" id="PF01527">
    <property type="entry name" value="HTH_Tnp_1"/>
    <property type="match status" value="1"/>
</dbReference>
<dbReference type="SUPFAM" id="SSF46689">
    <property type="entry name" value="Homeodomain-like"/>
    <property type="match status" value="1"/>
</dbReference>
<dbReference type="AlphaFoldDB" id="A0AAU7DZ67"/>
<organism evidence="1">
    <name type="scientific">Jonesiaceae bacterium BS-20</name>
    <dbReference type="NCBI Taxonomy" id="3120821"/>
    <lineage>
        <taxon>Bacteria</taxon>
        <taxon>Bacillati</taxon>
        <taxon>Actinomycetota</taxon>
        <taxon>Actinomycetes</taxon>
        <taxon>Micrococcales</taxon>
        <taxon>Jonesiaceae</taxon>
    </lineage>
</organism>
<dbReference type="InterPro" id="IPR002514">
    <property type="entry name" value="Transposase_8"/>
</dbReference>
<sequence>MSDRMITEVAQELGILPGTLGNWVGKYRRENAVEEVDQPLSVSDRVRLSELEVEVRRLRMENDFLKKAAAFFARQQD</sequence>
<dbReference type="GO" id="GO:0004803">
    <property type="term" value="F:transposase activity"/>
    <property type="evidence" value="ECO:0007669"/>
    <property type="project" value="InterPro"/>
</dbReference>
<name>A0AAU7DZ67_9MICO</name>
<proteinExistence type="predicted"/>
<gene>
    <name evidence="1" type="ORF">V5R04_07300</name>
</gene>
<evidence type="ECO:0000313" key="1">
    <source>
        <dbReference type="EMBL" id="XBH23009.1"/>
    </source>
</evidence>
<dbReference type="InterPro" id="IPR009057">
    <property type="entry name" value="Homeodomain-like_sf"/>
</dbReference>
<accession>A0AAU7DZ67</accession>
<dbReference type="GO" id="GO:0006313">
    <property type="term" value="P:DNA transposition"/>
    <property type="evidence" value="ECO:0007669"/>
    <property type="project" value="InterPro"/>
</dbReference>
<dbReference type="Gene3D" id="1.10.10.60">
    <property type="entry name" value="Homeodomain-like"/>
    <property type="match status" value="1"/>
</dbReference>
<dbReference type="GO" id="GO:0003677">
    <property type="term" value="F:DNA binding"/>
    <property type="evidence" value="ECO:0007669"/>
    <property type="project" value="InterPro"/>
</dbReference>